<reference evidence="1" key="2">
    <citation type="journal article" date="2015" name="Data Brief">
        <title>Shoot transcriptome of the giant reed, Arundo donax.</title>
        <authorList>
            <person name="Barrero R.A."/>
            <person name="Guerrero F.D."/>
            <person name="Moolhuijzen P."/>
            <person name="Goolsby J.A."/>
            <person name="Tidwell J."/>
            <person name="Bellgard S.E."/>
            <person name="Bellgard M.I."/>
        </authorList>
    </citation>
    <scope>NUCLEOTIDE SEQUENCE</scope>
    <source>
        <tissue evidence="1">Shoot tissue taken approximately 20 cm above the soil surface</tissue>
    </source>
</reference>
<dbReference type="AlphaFoldDB" id="A0A0A9CMH3"/>
<accession>A0A0A9CMH3</accession>
<organism evidence="1">
    <name type="scientific">Arundo donax</name>
    <name type="common">Giant reed</name>
    <name type="synonym">Donax arundinaceus</name>
    <dbReference type="NCBI Taxonomy" id="35708"/>
    <lineage>
        <taxon>Eukaryota</taxon>
        <taxon>Viridiplantae</taxon>
        <taxon>Streptophyta</taxon>
        <taxon>Embryophyta</taxon>
        <taxon>Tracheophyta</taxon>
        <taxon>Spermatophyta</taxon>
        <taxon>Magnoliopsida</taxon>
        <taxon>Liliopsida</taxon>
        <taxon>Poales</taxon>
        <taxon>Poaceae</taxon>
        <taxon>PACMAD clade</taxon>
        <taxon>Arundinoideae</taxon>
        <taxon>Arundineae</taxon>
        <taxon>Arundo</taxon>
    </lineage>
</organism>
<name>A0A0A9CMH3_ARUDO</name>
<evidence type="ECO:0000313" key="1">
    <source>
        <dbReference type="EMBL" id="JAD77514.1"/>
    </source>
</evidence>
<protein>
    <submittedName>
        <fullName evidence="1">Uncharacterized protein</fullName>
    </submittedName>
</protein>
<dbReference type="EMBL" id="GBRH01220381">
    <property type="protein sequence ID" value="JAD77514.1"/>
    <property type="molecule type" value="Transcribed_RNA"/>
</dbReference>
<sequence length="38" mass="4097">MIGVKSHDSCSGTSFNHMHVLCDIHSGRNGLCKPNAIE</sequence>
<reference evidence="1" key="1">
    <citation type="submission" date="2014-09" db="EMBL/GenBank/DDBJ databases">
        <authorList>
            <person name="Magalhaes I.L.F."/>
            <person name="Oliveira U."/>
            <person name="Santos F.R."/>
            <person name="Vidigal T.H.D.A."/>
            <person name="Brescovit A.D."/>
            <person name="Santos A.J."/>
        </authorList>
    </citation>
    <scope>NUCLEOTIDE SEQUENCE</scope>
    <source>
        <tissue evidence="1">Shoot tissue taken approximately 20 cm above the soil surface</tissue>
    </source>
</reference>
<proteinExistence type="predicted"/>